<name>A0A0E9UU63_ANGAN</name>
<reference evidence="1" key="2">
    <citation type="journal article" date="2015" name="Fish Shellfish Immunol.">
        <title>Early steps in the European eel (Anguilla anguilla)-Vibrio vulnificus interaction in the gills: Role of the RtxA13 toxin.</title>
        <authorList>
            <person name="Callol A."/>
            <person name="Pajuelo D."/>
            <person name="Ebbesson L."/>
            <person name="Teles M."/>
            <person name="MacKenzie S."/>
            <person name="Amaro C."/>
        </authorList>
    </citation>
    <scope>NUCLEOTIDE SEQUENCE</scope>
</reference>
<organism evidence="1">
    <name type="scientific">Anguilla anguilla</name>
    <name type="common">European freshwater eel</name>
    <name type="synonym">Muraena anguilla</name>
    <dbReference type="NCBI Taxonomy" id="7936"/>
    <lineage>
        <taxon>Eukaryota</taxon>
        <taxon>Metazoa</taxon>
        <taxon>Chordata</taxon>
        <taxon>Craniata</taxon>
        <taxon>Vertebrata</taxon>
        <taxon>Euteleostomi</taxon>
        <taxon>Actinopterygii</taxon>
        <taxon>Neopterygii</taxon>
        <taxon>Teleostei</taxon>
        <taxon>Anguilliformes</taxon>
        <taxon>Anguillidae</taxon>
        <taxon>Anguilla</taxon>
    </lineage>
</organism>
<proteinExistence type="predicted"/>
<evidence type="ECO:0000313" key="1">
    <source>
        <dbReference type="EMBL" id="JAH69281.1"/>
    </source>
</evidence>
<sequence>MVALYLLGTFRTFAFGVIASAVSIDITVSEHLLVQIDNQR</sequence>
<reference evidence="1" key="1">
    <citation type="submission" date="2014-11" db="EMBL/GenBank/DDBJ databases">
        <authorList>
            <person name="Amaro Gonzalez C."/>
        </authorList>
    </citation>
    <scope>NUCLEOTIDE SEQUENCE</scope>
</reference>
<accession>A0A0E9UU63</accession>
<dbReference type="EMBL" id="GBXM01039296">
    <property type="protein sequence ID" value="JAH69281.1"/>
    <property type="molecule type" value="Transcribed_RNA"/>
</dbReference>
<dbReference type="AlphaFoldDB" id="A0A0E9UU63"/>
<protein>
    <submittedName>
        <fullName evidence="1">Uncharacterized protein</fullName>
    </submittedName>
</protein>